<organism evidence="1 2">
    <name type="scientific">Rhipicephalus microplus</name>
    <name type="common">Cattle tick</name>
    <name type="synonym">Boophilus microplus</name>
    <dbReference type="NCBI Taxonomy" id="6941"/>
    <lineage>
        <taxon>Eukaryota</taxon>
        <taxon>Metazoa</taxon>
        <taxon>Ecdysozoa</taxon>
        <taxon>Arthropoda</taxon>
        <taxon>Chelicerata</taxon>
        <taxon>Arachnida</taxon>
        <taxon>Acari</taxon>
        <taxon>Parasitiformes</taxon>
        <taxon>Ixodida</taxon>
        <taxon>Ixodoidea</taxon>
        <taxon>Ixodidae</taxon>
        <taxon>Rhipicephalinae</taxon>
        <taxon>Rhipicephalus</taxon>
        <taxon>Boophilus</taxon>
    </lineage>
</organism>
<proteinExistence type="predicted"/>
<evidence type="ECO:0000313" key="1">
    <source>
        <dbReference type="EMBL" id="KAH8020395.1"/>
    </source>
</evidence>
<gene>
    <name evidence="1" type="ORF">HPB51_001028</name>
</gene>
<keyword evidence="2" id="KW-1185">Reference proteome</keyword>
<sequence length="69" mass="8051">MSSPRRGLGSRLDGGVREYIYETKQSFWLAYDPENEGEYYIRLKLLMTSRSVDVMHIIPLIKVVFIQLA</sequence>
<evidence type="ECO:0000313" key="2">
    <source>
        <dbReference type="Proteomes" id="UP000821866"/>
    </source>
</evidence>
<dbReference type="Proteomes" id="UP000821866">
    <property type="component" value="Chromosome 7"/>
</dbReference>
<comment type="caution">
    <text evidence="1">The sequence shown here is derived from an EMBL/GenBank/DDBJ whole genome shotgun (WGS) entry which is preliminary data.</text>
</comment>
<reference evidence="1" key="2">
    <citation type="submission" date="2021-09" db="EMBL/GenBank/DDBJ databases">
        <authorList>
            <person name="Jia N."/>
            <person name="Wang J."/>
            <person name="Shi W."/>
            <person name="Du L."/>
            <person name="Sun Y."/>
            <person name="Zhan W."/>
            <person name="Jiang J."/>
            <person name="Wang Q."/>
            <person name="Zhang B."/>
            <person name="Ji P."/>
            <person name="Sakyi L.B."/>
            <person name="Cui X."/>
            <person name="Yuan T."/>
            <person name="Jiang B."/>
            <person name="Yang W."/>
            <person name="Lam T.T.-Y."/>
            <person name="Chang Q."/>
            <person name="Ding S."/>
            <person name="Wang X."/>
            <person name="Zhu J."/>
            <person name="Ruan X."/>
            <person name="Zhao L."/>
            <person name="Wei J."/>
            <person name="Que T."/>
            <person name="Du C."/>
            <person name="Cheng J."/>
            <person name="Dai P."/>
            <person name="Han X."/>
            <person name="Huang E."/>
            <person name="Gao Y."/>
            <person name="Liu J."/>
            <person name="Shao H."/>
            <person name="Ye R."/>
            <person name="Li L."/>
            <person name="Wei W."/>
            <person name="Wang X."/>
            <person name="Wang C."/>
            <person name="Huo Q."/>
            <person name="Li W."/>
            <person name="Guo W."/>
            <person name="Chen H."/>
            <person name="Chen S."/>
            <person name="Zhou L."/>
            <person name="Zhou L."/>
            <person name="Ni X."/>
            <person name="Tian J."/>
            <person name="Zhou Y."/>
            <person name="Sheng Y."/>
            <person name="Liu T."/>
            <person name="Pan Y."/>
            <person name="Xia L."/>
            <person name="Li J."/>
            <person name="Zhao F."/>
            <person name="Cao W."/>
        </authorList>
    </citation>
    <scope>NUCLEOTIDE SEQUENCE</scope>
    <source>
        <strain evidence="1">Rmic-2018</strain>
        <tissue evidence="1">Larvae</tissue>
    </source>
</reference>
<dbReference type="AlphaFoldDB" id="A0A9J6DEI8"/>
<protein>
    <submittedName>
        <fullName evidence="1">Uncharacterized protein</fullName>
    </submittedName>
</protein>
<reference evidence="1" key="1">
    <citation type="journal article" date="2020" name="Cell">
        <title>Large-Scale Comparative Analyses of Tick Genomes Elucidate Their Genetic Diversity and Vector Capacities.</title>
        <authorList>
            <consortium name="Tick Genome and Microbiome Consortium (TIGMIC)"/>
            <person name="Jia N."/>
            <person name="Wang J."/>
            <person name="Shi W."/>
            <person name="Du L."/>
            <person name="Sun Y."/>
            <person name="Zhan W."/>
            <person name="Jiang J.F."/>
            <person name="Wang Q."/>
            <person name="Zhang B."/>
            <person name="Ji P."/>
            <person name="Bell-Sakyi L."/>
            <person name="Cui X.M."/>
            <person name="Yuan T.T."/>
            <person name="Jiang B.G."/>
            <person name="Yang W.F."/>
            <person name="Lam T.T."/>
            <person name="Chang Q.C."/>
            <person name="Ding S.J."/>
            <person name="Wang X.J."/>
            <person name="Zhu J.G."/>
            <person name="Ruan X.D."/>
            <person name="Zhao L."/>
            <person name="Wei J.T."/>
            <person name="Ye R.Z."/>
            <person name="Que T.C."/>
            <person name="Du C.H."/>
            <person name="Zhou Y.H."/>
            <person name="Cheng J.X."/>
            <person name="Dai P.F."/>
            <person name="Guo W.B."/>
            <person name="Han X.H."/>
            <person name="Huang E.J."/>
            <person name="Li L.F."/>
            <person name="Wei W."/>
            <person name="Gao Y.C."/>
            <person name="Liu J.Z."/>
            <person name="Shao H.Z."/>
            <person name="Wang X."/>
            <person name="Wang C.C."/>
            <person name="Yang T.C."/>
            <person name="Huo Q.B."/>
            <person name="Li W."/>
            <person name="Chen H.Y."/>
            <person name="Chen S.E."/>
            <person name="Zhou L.G."/>
            <person name="Ni X.B."/>
            <person name="Tian J.H."/>
            <person name="Sheng Y."/>
            <person name="Liu T."/>
            <person name="Pan Y.S."/>
            <person name="Xia L.Y."/>
            <person name="Li J."/>
            <person name="Zhao F."/>
            <person name="Cao W.C."/>
        </authorList>
    </citation>
    <scope>NUCLEOTIDE SEQUENCE</scope>
    <source>
        <strain evidence="1">Rmic-2018</strain>
    </source>
</reference>
<dbReference type="EMBL" id="JABSTU010000009">
    <property type="protein sequence ID" value="KAH8020395.1"/>
    <property type="molecule type" value="Genomic_DNA"/>
</dbReference>
<name>A0A9J6DEI8_RHIMP</name>
<accession>A0A9J6DEI8</accession>